<reference evidence="8 9" key="1">
    <citation type="submission" date="2018-11" db="EMBL/GenBank/DDBJ databases">
        <title>Sequencing the genomes of 1000 actinobacteria strains.</title>
        <authorList>
            <person name="Klenk H.-P."/>
        </authorList>
    </citation>
    <scope>NUCLEOTIDE SEQUENCE [LARGE SCALE GENOMIC DNA]</scope>
    <source>
        <strain evidence="8 9">DSM 13521</strain>
    </source>
</reference>
<comment type="catalytic activity">
    <reaction evidence="5">
        <text>GTP + H2O = GDP + phosphate + H(+)</text>
        <dbReference type="Rhea" id="RHEA:19669"/>
        <dbReference type="ChEBI" id="CHEBI:15377"/>
        <dbReference type="ChEBI" id="CHEBI:15378"/>
        <dbReference type="ChEBI" id="CHEBI:37565"/>
        <dbReference type="ChEBI" id="CHEBI:43474"/>
        <dbReference type="ChEBI" id="CHEBI:58189"/>
    </reaction>
    <physiologicalReaction direction="left-to-right" evidence="5">
        <dbReference type="Rhea" id="RHEA:19670"/>
    </physiologicalReaction>
</comment>
<dbReference type="InterPro" id="IPR011629">
    <property type="entry name" value="CobW-like_C"/>
</dbReference>
<evidence type="ECO:0000256" key="1">
    <source>
        <dbReference type="ARBA" id="ARBA00022741"/>
    </source>
</evidence>
<feature type="domain" description="CobW C-terminal" evidence="7">
    <location>
        <begin position="258"/>
        <end position="346"/>
    </location>
</feature>
<dbReference type="Proteomes" id="UP000275356">
    <property type="component" value="Unassembled WGS sequence"/>
</dbReference>
<protein>
    <submittedName>
        <fullName evidence="8">G3E family GTPase</fullName>
    </submittedName>
</protein>
<dbReference type="CDD" id="cd03112">
    <property type="entry name" value="CobW-like"/>
    <property type="match status" value="1"/>
</dbReference>
<accession>A0A3N2D8W2</accession>
<evidence type="ECO:0000256" key="4">
    <source>
        <dbReference type="ARBA" id="ARBA00034320"/>
    </source>
</evidence>
<evidence type="ECO:0000313" key="9">
    <source>
        <dbReference type="Proteomes" id="UP000275356"/>
    </source>
</evidence>
<dbReference type="Gene3D" id="3.30.1220.10">
    <property type="entry name" value="CobW-like, C-terminal domain"/>
    <property type="match status" value="1"/>
</dbReference>
<dbReference type="GO" id="GO:0000166">
    <property type="term" value="F:nucleotide binding"/>
    <property type="evidence" value="ECO:0007669"/>
    <property type="project" value="UniProtKB-KW"/>
</dbReference>
<proteinExistence type="inferred from homology"/>
<dbReference type="Gene3D" id="3.40.50.300">
    <property type="entry name" value="P-loop containing nucleotide triphosphate hydrolases"/>
    <property type="match status" value="1"/>
</dbReference>
<dbReference type="SUPFAM" id="SSF52540">
    <property type="entry name" value="P-loop containing nucleoside triphosphate hydrolases"/>
    <property type="match status" value="1"/>
</dbReference>
<dbReference type="Pfam" id="PF07683">
    <property type="entry name" value="CobW_C"/>
    <property type="match status" value="1"/>
</dbReference>
<dbReference type="SUPFAM" id="SSF90002">
    <property type="entry name" value="Hypothetical protein YjiA, C-terminal domain"/>
    <property type="match status" value="1"/>
</dbReference>
<keyword evidence="1" id="KW-0547">Nucleotide-binding</keyword>
<comment type="similarity">
    <text evidence="4">Belongs to the SIMIBI class G3E GTPase family. ZNG1 subfamily.</text>
</comment>
<evidence type="ECO:0000259" key="7">
    <source>
        <dbReference type="SMART" id="SM00833"/>
    </source>
</evidence>
<evidence type="ECO:0000313" key="8">
    <source>
        <dbReference type="EMBL" id="ROR95894.1"/>
    </source>
</evidence>
<dbReference type="InterPro" id="IPR027417">
    <property type="entry name" value="P-loop_NTPase"/>
</dbReference>
<organism evidence="8 9">
    <name type="scientific">Salana multivorans</name>
    <dbReference type="NCBI Taxonomy" id="120377"/>
    <lineage>
        <taxon>Bacteria</taxon>
        <taxon>Bacillati</taxon>
        <taxon>Actinomycetota</taxon>
        <taxon>Actinomycetes</taxon>
        <taxon>Micrococcales</taxon>
        <taxon>Beutenbergiaceae</taxon>
        <taxon>Salana</taxon>
    </lineage>
</organism>
<sequence>MVIGQRTSPARTVGPPDRVPVVAVTGYLGAGKTSLLNHLLRRPGARLGVVVNDFGELNVDAALVAGQVDEAAAISGGCLCCLPDAGGLDDALERLAQPRLRLDAIIVEASGAAEPLALARLIRFSGVERVRPGGVIEVVDAVAHADTVDVRPEPPARYAAATLVVVGKTDLLPAGERDGVVARIRARVRERNPVAPIVVARRGAVDPALVFDAASDSDPVDELPIARLIREAASGEGEGHDHGGDHTGHGHGHDHVAALAASVRLAGPVSPSELVDLLEDPPPGAYRLKGRVRVRGPRAERGYVVNVVGRSVNVARLTPPPPTGELVAIGVDLDLDAARARLAAVAEATAERPDAGGLRRLSRHRRLSD</sequence>
<evidence type="ECO:0000256" key="2">
    <source>
        <dbReference type="ARBA" id="ARBA00022801"/>
    </source>
</evidence>
<dbReference type="EMBL" id="RKHQ01000001">
    <property type="protein sequence ID" value="ROR95894.1"/>
    <property type="molecule type" value="Genomic_DNA"/>
</dbReference>
<dbReference type="SMART" id="SM00833">
    <property type="entry name" value="CobW_C"/>
    <property type="match status" value="1"/>
</dbReference>
<dbReference type="InterPro" id="IPR036627">
    <property type="entry name" value="CobW-likC_sf"/>
</dbReference>
<dbReference type="PANTHER" id="PTHR13748">
    <property type="entry name" value="COBW-RELATED"/>
    <property type="match status" value="1"/>
</dbReference>
<keyword evidence="9" id="KW-1185">Reference proteome</keyword>
<evidence type="ECO:0000256" key="6">
    <source>
        <dbReference type="SAM" id="MobiDB-lite"/>
    </source>
</evidence>
<evidence type="ECO:0000256" key="5">
    <source>
        <dbReference type="ARBA" id="ARBA00049117"/>
    </source>
</evidence>
<dbReference type="PANTHER" id="PTHR13748:SF62">
    <property type="entry name" value="COBW DOMAIN-CONTAINING PROTEIN"/>
    <property type="match status" value="1"/>
</dbReference>
<dbReference type="InterPro" id="IPR051316">
    <property type="entry name" value="Zinc-reg_GTPase_activator"/>
</dbReference>
<gene>
    <name evidence="8" type="ORF">EDD28_0458</name>
</gene>
<dbReference type="Pfam" id="PF02492">
    <property type="entry name" value="cobW"/>
    <property type="match status" value="1"/>
</dbReference>
<keyword evidence="3" id="KW-0143">Chaperone</keyword>
<feature type="region of interest" description="Disordered" evidence="6">
    <location>
        <begin position="234"/>
        <end position="253"/>
    </location>
</feature>
<evidence type="ECO:0000256" key="3">
    <source>
        <dbReference type="ARBA" id="ARBA00023186"/>
    </source>
</evidence>
<dbReference type="GO" id="GO:0005737">
    <property type="term" value="C:cytoplasm"/>
    <property type="evidence" value="ECO:0007669"/>
    <property type="project" value="TreeGrafter"/>
</dbReference>
<dbReference type="AlphaFoldDB" id="A0A3N2D8W2"/>
<keyword evidence="2" id="KW-0378">Hydrolase</keyword>
<dbReference type="InterPro" id="IPR003495">
    <property type="entry name" value="CobW/HypB/UreG_nucleotide-bd"/>
</dbReference>
<dbReference type="GO" id="GO:0016787">
    <property type="term" value="F:hydrolase activity"/>
    <property type="evidence" value="ECO:0007669"/>
    <property type="project" value="UniProtKB-KW"/>
</dbReference>
<comment type="caution">
    <text evidence="8">The sequence shown here is derived from an EMBL/GenBank/DDBJ whole genome shotgun (WGS) entry which is preliminary data.</text>
</comment>
<name>A0A3N2D8W2_9MICO</name>
<feature type="compositionally biased region" description="Basic and acidic residues" evidence="6">
    <location>
        <begin position="237"/>
        <end position="253"/>
    </location>
</feature>
<dbReference type="RefSeq" id="WP_245967881.1">
    <property type="nucleotide sequence ID" value="NZ_RKHQ01000001.1"/>
</dbReference>